<evidence type="ECO:0008006" key="4">
    <source>
        <dbReference type="Google" id="ProtNLM"/>
    </source>
</evidence>
<dbReference type="OrthoDB" id="368860at2"/>
<dbReference type="Proteomes" id="UP000198979">
    <property type="component" value="Unassembled WGS sequence"/>
</dbReference>
<dbReference type="AlphaFoldDB" id="A0A1I0U3J9"/>
<gene>
    <name evidence="2" type="ORF">SAMN05216169_10783</name>
</gene>
<protein>
    <recommendedName>
        <fullName evidence="4">Transposase DDE domain-containing protein</fullName>
    </recommendedName>
</protein>
<reference evidence="3" key="1">
    <citation type="submission" date="2016-10" db="EMBL/GenBank/DDBJ databases">
        <authorList>
            <person name="Varghese N."/>
            <person name="Submissions S."/>
        </authorList>
    </citation>
    <scope>NUCLEOTIDE SEQUENCE [LARGE SCALE GENOMIC DNA]</scope>
    <source>
        <strain evidence="3">K1</strain>
    </source>
</reference>
<proteinExistence type="predicted"/>
<accession>A0A1I0U3J9</accession>
<dbReference type="EMBL" id="FOJQ01000078">
    <property type="protein sequence ID" value="SFA58632.1"/>
    <property type="molecule type" value="Genomic_DNA"/>
</dbReference>
<keyword evidence="1" id="KW-0472">Membrane</keyword>
<keyword evidence="1" id="KW-1133">Transmembrane helix</keyword>
<dbReference type="RefSeq" id="WP_091704998.1">
    <property type="nucleotide sequence ID" value="NZ_FOJQ01000078.1"/>
</dbReference>
<evidence type="ECO:0000313" key="2">
    <source>
        <dbReference type="EMBL" id="SFA58632.1"/>
    </source>
</evidence>
<keyword evidence="1" id="KW-0812">Transmembrane</keyword>
<organism evidence="2 3">
    <name type="scientific">Anoxybacillus pushchinoensis</name>
    <dbReference type="NCBI Taxonomy" id="150248"/>
    <lineage>
        <taxon>Bacteria</taxon>
        <taxon>Bacillati</taxon>
        <taxon>Bacillota</taxon>
        <taxon>Bacilli</taxon>
        <taxon>Bacillales</taxon>
        <taxon>Anoxybacillaceae</taxon>
        <taxon>Anoxybacillus</taxon>
    </lineage>
</organism>
<dbReference type="STRING" id="150248.SAMN05216169_10783"/>
<keyword evidence="3" id="KW-1185">Reference proteome</keyword>
<name>A0A1I0U3J9_9BACL</name>
<evidence type="ECO:0000256" key="1">
    <source>
        <dbReference type="SAM" id="Phobius"/>
    </source>
</evidence>
<evidence type="ECO:0000313" key="3">
    <source>
        <dbReference type="Proteomes" id="UP000198979"/>
    </source>
</evidence>
<feature type="transmembrane region" description="Helical" evidence="1">
    <location>
        <begin position="40"/>
        <end position="59"/>
    </location>
</feature>
<sequence length="78" mass="9087">MNKHITLLNLLKKIVSDENIRLIAETVGYQDSSRTFKLRALIDFFLLAAFISFVHRFLFGQFPLDWESEMAAALFEYA</sequence>